<feature type="region of interest" description="Disordered" evidence="1">
    <location>
        <begin position="78"/>
        <end position="101"/>
    </location>
</feature>
<proteinExistence type="predicted"/>
<evidence type="ECO:0008006" key="4">
    <source>
        <dbReference type="Google" id="ProtNLM"/>
    </source>
</evidence>
<keyword evidence="3" id="KW-1185">Reference proteome</keyword>
<comment type="caution">
    <text evidence="2">The sequence shown here is derived from an EMBL/GenBank/DDBJ whole genome shotgun (WGS) entry which is preliminary data.</text>
</comment>
<name>A0AAV9JUI7_9PEZI</name>
<reference evidence="2 3" key="1">
    <citation type="submission" date="2021-11" db="EMBL/GenBank/DDBJ databases">
        <title>Black yeast isolated from Biological Soil Crust.</title>
        <authorList>
            <person name="Kurbessoian T."/>
        </authorList>
    </citation>
    <scope>NUCLEOTIDE SEQUENCE [LARGE SCALE GENOMIC DNA]</scope>
    <source>
        <strain evidence="2 3">CCFEE 5522</strain>
    </source>
</reference>
<evidence type="ECO:0000313" key="2">
    <source>
        <dbReference type="EMBL" id="KAK4548656.1"/>
    </source>
</evidence>
<evidence type="ECO:0000256" key="1">
    <source>
        <dbReference type="SAM" id="MobiDB-lite"/>
    </source>
</evidence>
<dbReference type="AlphaFoldDB" id="A0AAV9JUI7"/>
<organism evidence="2 3">
    <name type="scientific">Oleoguttula mirabilis</name>
    <dbReference type="NCBI Taxonomy" id="1507867"/>
    <lineage>
        <taxon>Eukaryota</taxon>
        <taxon>Fungi</taxon>
        <taxon>Dikarya</taxon>
        <taxon>Ascomycota</taxon>
        <taxon>Pezizomycotina</taxon>
        <taxon>Dothideomycetes</taxon>
        <taxon>Dothideomycetidae</taxon>
        <taxon>Mycosphaerellales</taxon>
        <taxon>Teratosphaeriaceae</taxon>
        <taxon>Oleoguttula</taxon>
    </lineage>
</organism>
<gene>
    <name evidence="2" type="ORF">LTR36_009567</name>
</gene>
<dbReference type="EMBL" id="JAVFHQ010000007">
    <property type="protein sequence ID" value="KAK4548656.1"/>
    <property type="molecule type" value="Genomic_DNA"/>
</dbReference>
<sequence>MTSLRQQADLKPAYKAYVHLDRLPKNAPRFEMNEHGYPIMGPGELRCRMPGLERHICGDKFFGTWTLLDHCQNMHDAPKAHRPTTKHGKLSGAALTAAASM</sequence>
<protein>
    <recommendedName>
        <fullName evidence="4">C2H2-type domain-containing protein</fullName>
    </recommendedName>
</protein>
<accession>A0AAV9JUI7</accession>
<dbReference type="Proteomes" id="UP001324427">
    <property type="component" value="Unassembled WGS sequence"/>
</dbReference>
<feature type="compositionally biased region" description="Basic residues" evidence="1">
    <location>
        <begin position="80"/>
        <end position="89"/>
    </location>
</feature>
<evidence type="ECO:0000313" key="3">
    <source>
        <dbReference type="Proteomes" id="UP001324427"/>
    </source>
</evidence>